<gene>
    <name evidence="2" type="ORF">RM609_06345</name>
</gene>
<dbReference type="RefSeq" id="WP_311608625.1">
    <property type="nucleotide sequence ID" value="NZ_JAVRFI010000003.1"/>
</dbReference>
<proteinExistence type="predicted"/>
<evidence type="ECO:0000313" key="3">
    <source>
        <dbReference type="Proteomes" id="UP001180531"/>
    </source>
</evidence>
<dbReference type="SUPFAM" id="SSF55729">
    <property type="entry name" value="Acyl-CoA N-acyltransferases (Nat)"/>
    <property type="match status" value="1"/>
</dbReference>
<evidence type="ECO:0000313" key="2">
    <source>
        <dbReference type="EMBL" id="MDT0448700.1"/>
    </source>
</evidence>
<comment type="caution">
    <text evidence="2">The sequence shown here is derived from an EMBL/GenBank/DDBJ whole genome shotgun (WGS) entry which is preliminary data.</text>
</comment>
<dbReference type="InterPro" id="IPR000182">
    <property type="entry name" value="GNAT_dom"/>
</dbReference>
<organism evidence="2 3">
    <name type="scientific">Streptomyces hesseae</name>
    <dbReference type="NCBI Taxonomy" id="3075519"/>
    <lineage>
        <taxon>Bacteria</taxon>
        <taxon>Bacillati</taxon>
        <taxon>Actinomycetota</taxon>
        <taxon>Actinomycetes</taxon>
        <taxon>Kitasatosporales</taxon>
        <taxon>Streptomycetaceae</taxon>
        <taxon>Streptomyces</taxon>
    </lineage>
</organism>
<accession>A0ABU2SKX5</accession>
<dbReference type="PROSITE" id="PS51186">
    <property type="entry name" value="GNAT"/>
    <property type="match status" value="1"/>
</dbReference>
<name>A0ABU2SKX5_9ACTN</name>
<sequence>MFSIEAVNDSERRDVVLARLRATNTERSSVMRALRGTSVERSVPVEVYATGPDGEPAGGLAGHVQWGWLHVDLLWVDERHRGTGLGSALMARAEDVAREEHGAVGSQVETWDFQAPGFYRKVGYEEVAAVEDYPPGMTNHLLIKRFPPVSGA</sequence>
<protein>
    <submittedName>
        <fullName evidence="2">GNAT family N-acetyltransferase</fullName>
    </submittedName>
</protein>
<dbReference type="Gene3D" id="3.40.630.30">
    <property type="match status" value="1"/>
</dbReference>
<dbReference type="EMBL" id="JAVRFI010000003">
    <property type="protein sequence ID" value="MDT0448700.1"/>
    <property type="molecule type" value="Genomic_DNA"/>
</dbReference>
<feature type="domain" description="N-acetyltransferase" evidence="1">
    <location>
        <begin position="2"/>
        <end position="148"/>
    </location>
</feature>
<evidence type="ECO:0000259" key="1">
    <source>
        <dbReference type="PROSITE" id="PS51186"/>
    </source>
</evidence>
<dbReference type="CDD" id="cd04301">
    <property type="entry name" value="NAT_SF"/>
    <property type="match status" value="1"/>
</dbReference>
<dbReference type="Pfam" id="PF00583">
    <property type="entry name" value="Acetyltransf_1"/>
    <property type="match status" value="1"/>
</dbReference>
<keyword evidence="3" id="KW-1185">Reference proteome</keyword>
<dbReference type="InterPro" id="IPR016181">
    <property type="entry name" value="Acyl_CoA_acyltransferase"/>
</dbReference>
<dbReference type="Proteomes" id="UP001180531">
    <property type="component" value="Unassembled WGS sequence"/>
</dbReference>
<reference evidence="2" key="1">
    <citation type="submission" date="2024-05" db="EMBL/GenBank/DDBJ databases">
        <title>30 novel species of actinomycetes from the DSMZ collection.</title>
        <authorList>
            <person name="Nouioui I."/>
        </authorList>
    </citation>
    <scope>NUCLEOTIDE SEQUENCE</scope>
    <source>
        <strain evidence="2">DSM 40473</strain>
    </source>
</reference>